<organism evidence="1 2">
    <name type="scientific">Streptantibioticus parmotrematis</name>
    <dbReference type="NCBI Taxonomy" id="2873249"/>
    <lineage>
        <taxon>Bacteria</taxon>
        <taxon>Bacillati</taxon>
        <taxon>Actinomycetota</taxon>
        <taxon>Actinomycetes</taxon>
        <taxon>Kitasatosporales</taxon>
        <taxon>Streptomycetaceae</taxon>
        <taxon>Streptantibioticus</taxon>
    </lineage>
</organism>
<dbReference type="EMBL" id="JAINVZ010000021">
    <property type="protein sequence ID" value="MBY8888038.1"/>
    <property type="molecule type" value="Genomic_DNA"/>
</dbReference>
<gene>
    <name evidence="1" type="ORF">K7472_24820</name>
</gene>
<reference evidence="1 2" key="1">
    <citation type="submission" date="2021-08" db="EMBL/GenBank/DDBJ databases">
        <title>Streptomyces sp. PTM05 isolated from lichen.</title>
        <authorList>
            <person name="Somphong A."/>
            <person name="Phongsopitanun W."/>
            <person name="Tanasupawat S."/>
        </authorList>
    </citation>
    <scope>NUCLEOTIDE SEQUENCE [LARGE SCALE GENOMIC DNA]</scope>
    <source>
        <strain evidence="1 2">Ptm05</strain>
    </source>
</reference>
<dbReference type="RefSeq" id="WP_222980777.1">
    <property type="nucleotide sequence ID" value="NZ_JAINVZ010000021.1"/>
</dbReference>
<keyword evidence="2" id="KW-1185">Reference proteome</keyword>
<proteinExistence type="predicted"/>
<evidence type="ECO:0000313" key="2">
    <source>
        <dbReference type="Proteomes" id="UP001198565"/>
    </source>
</evidence>
<name>A0ABS7QXV6_9ACTN</name>
<sequence>MPESPHEEDDFACEMCERYEDCAACDGSGEDMYAGTDDGCYECGGTGQTIPDHCCDCGGSPYCQCCTQCGNYAGTCGCPVTHTRLDGTTTTL</sequence>
<protein>
    <submittedName>
        <fullName evidence="1">Uncharacterized protein</fullName>
    </submittedName>
</protein>
<dbReference type="Proteomes" id="UP001198565">
    <property type="component" value="Unassembled WGS sequence"/>
</dbReference>
<evidence type="ECO:0000313" key="1">
    <source>
        <dbReference type="EMBL" id="MBY8888038.1"/>
    </source>
</evidence>
<accession>A0ABS7QXV6</accession>
<comment type="caution">
    <text evidence="1">The sequence shown here is derived from an EMBL/GenBank/DDBJ whole genome shotgun (WGS) entry which is preliminary data.</text>
</comment>